<feature type="signal peptide" evidence="2">
    <location>
        <begin position="1"/>
        <end position="26"/>
    </location>
</feature>
<dbReference type="Pfam" id="PF03412">
    <property type="entry name" value="Peptidase_C39"/>
    <property type="match status" value="1"/>
</dbReference>
<dbReference type="GO" id="GO:0005524">
    <property type="term" value="F:ATP binding"/>
    <property type="evidence" value="ECO:0007669"/>
    <property type="project" value="InterPro"/>
</dbReference>
<evidence type="ECO:0000259" key="3">
    <source>
        <dbReference type="PROSITE" id="PS50990"/>
    </source>
</evidence>
<accession>A0A1F7WIN7</accession>
<organism evidence="4 5">
    <name type="scientific">Candidatus Wallbacteria bacterium GWC2_49_35</name>
    <dbReference type="NCBI Taxonomy" id="1817813"/>
    <lineage>
        <taxon>Bacteria</taxon>
        <taxon>Candidatus Walliibacteriota</taxon>
    </lineage>
</organism>
<feature type="coiled-coil region" evidence="1">
    <location>
        <begin position="61"/>
        <end position="88"/>
    </location>
</feature>
<comment type="caution">
    <text evidence="4">The sequence shown here is derived from an EMBL/GenBank/DDBJ whole genome shotgun (WGS) entry which is preliminary data.</text>
</comment>
<name>A0A1F7WIN7_9BACT</name>
<dbReference type="GO" id="GO:0006508">
    <property type="term" value="P:proteolysis"/>
    <property type="evidence" value="ECO:0007669"/>
    <property type="project" value="InterPro"/>
</dbReference>
<dbReference type="AlphaFoldDB" id="A0A1F7WIN7"/>
<keyword evidence="2" id="KW-0732">Signal</keyword>
<dbReference type="GO" id="GO:0008233">
    <property type="term" value="F:peptidase activity"/>
    <property type="evidence" value="ECO:0007669"/>
    <property type="project" value="InterPro"/>
</dbReference>
<evidence type="ECO:0000313" key="5">
    <source>
        <dbReference type="Proteomes" id="UP000178735"/>
    </source>
</evidence>
<proteinExistence type="predicted"/>
<dbReference type="GO" id="GO:0016020">
    <property type="term" value="C:membrane"/>
    <property type="evidence" value="ECO:0007669"/>
    <property type="project" value="InterPro"/>
</dbReference>
<dbReference type="InterPro" id="IPR005074">
    <property type="entry name" value="Peptidase_C39"/>
</dbReference>
<evidence type="ECO:0000256" key="1">
    <source>
        <dbReference type="SAM" id="Coils"/>
    </source>
</evidence>
<reference evidence="4 5" key="1">
    <citation type="journal article" date="2016" name="Nat. Commun.">
        <title>Thousands of microbial genomes shed light on interconnected biogeochemical processes in an aquifer system.</title>
        <authorList>
            <person name="Anantharaman K."/>
            <person name="Brown C.T."/>
            <person name="Hug L.A."/>
            <person name="Sharon I."/>
            <person name="Castelle C.J."/>
            <person name="Probst A.J."/>
            <person name="Thomas B.C."/>
            <person name="Singh A."/>
            <person name="Wilkins M.J."/>
            <person name="Karaoz U."/>
            <person name="Brodie E.L."/>
            <person name="Williams K.H."/>
            <person name="Hubbard S.S."/>
            <person name="Banfield J.F."/>
        </authorList>
    </citation>
    <scope>NUCLEOTIDE SEQUENCE [LARGE SCALE GENOMIC DNA]</scope>
</reference>
<dbReference type="Gene3D" id="3.90.70.10">
    <property type="entry name" value="Cysteine proteinases"/>
    <property type="match status" value="1"/>
</dbReference>
<sequence length="316" mass="34608">MTKARFKFLPAAAAALIIISGFYATATASVHPDVTKAYQKYTSLYTEYKNAMASNAAQSKIDAIYIKLKAAQDNYKKIEAENKTLTSFDDFSGDAVVTKSDEVNKAFSDYLAKYDEYKKAAASGVSGRQLALLAAELRQALSNHAAAMSNLTKNSGAAASNLDENGVIKVPVRYQRAKENGKPGSYYCGPTSLGMLLDHYGNNTPTAELATLCKTDTKGTIIWNMVVTARSLGFKSSTYKEKTTLDWLNEQTRAGTPVMVAVDTQGYWPGGHYMVVRGISGDKVYVNDPWGGPRTYSITQFMAQWQPSRWSIIVKK</sequence>
<dbReference type="STRING" id="1817813.A2008_05770"/>
<feature type="chain" id="PRO_5009533439" description="Peptidase C39 domain-containing protein" evidence="2">
    <location>
        <begin position="27"/>
        <end position="316"/>
    </location>
</feature>
<evidence type="ECO:0000313" key="4">
    <source>
        <dbReference type="EMBL" id="OGM02692.1"/>
    </source>
</evidence>
<dbReference type="EMBL" id="MGFH01000203">
    <property type="protein sequence ID" value="OGM02692.1"/>
    <property type="molecule type" value="Genomic_DNA"/>
</dbReference>
<protein>
    <recommendedName>
        <fullName evidence="3">Peptidase C39 domain-containing protein</fullName>
    </recommendedName>
</protein>
<keyword evidence="1" id="KW-0175">Coiled coil</keyword>
<evidence type="ECO:0000256" key="2">
    <source>
        <dbReference type="SAM" id="SignalP"/>
    </source>
</evidence>
<gene>
    <name evidence="4" type="ORF">A2008_05770</name>
</gene>
<dbReference type="Proteomes" id="UP000178735">
    <property type="component" value="Unassembled WGS sequence"/>
</dbReference>
<dbReference type="PROSITE" id="PS50990">
    <property type="entry name" value="PEPTIDASE_C39"/>
    <property type="match status" value="1"/>
</dbReference>
<feature type="domain" description="Peptidase C39" evidence="3">
    <location>
        <begin position="182"/>
        <end position="312"/>
    </location>
</feature>